<dbReference type="SMART" id="SM00535">
    <property type="entry name" value="RIBOc"/>
    <property type="match status" value="1"/>
</dbReference>
<comment type="similarity">
    <text evidence="2">Belongs to the ribonuclease III family.</text>
</comment>
<keyword evidence="8" id="KW-0255">Endonuclease</keyword>
<dbReference type="PROSITE" id="PS50142">
    <property type="entry name" value="RNASE_3_2"/>
    <property type="match status" value="1"/>
</dbReference>
<sequence length="143" mass="16219">MKKVEEIFGIEIDESLLFERALTHPSYTQENDFEYTECYERLEFLGDAVLKLAISDILYKKYPDAHEGEMSKIRSIAVSDSTLSIISKEIGLSELIRASEHDLKQGIKNLESVSACAFEAALGAYYLDGKLDLLMQKLKELFV</sequence>
<keyword evidence="9" id="KW-0378">Hydrolase</keyword>
<evidence type="ECO:0000256" key="1">
    <source>
        <dbReference type="ARBA" id="ARBA00000109"/>
    </source>
</evidence>
<dbReference type="CDD" id="cd00593">
    <property type="entry name" value="RIBOc"/>
    <property type="match status" value="1"/>
</dbReference>
<dbReference type="Proteomes" id="UP000824139">
    <property type="component" value="Unassembled WGS sequence"/>
</dbReference>
<evidence type="ECO:0000256" key="4">
    <source>
        <dbReference type="ARBA" id="ARBA00017706"/>
    </source>
</evidence>
<comment type="caution">
    <text evidence="13">The sequence shown here is derived from an EMBL/GenBank/DDBJ whole genome shotgun (WGS) entry which is preliminary data.</text>
</comment>
<reference evidence="13" key="1">
    <citation type="submission" date="2020-10" db="EMBL/GenBank/DDBJ databases">
        <authorList>
            <person name="Gilroy R."/>
        </authorList>
    </citation>
    <scope>NUCLEOTIDE SEQUENCE</scope>
    <source>
        <strain evidence="13">CHK152-2994</strain>
    </source>
</reference>
<reference evidence="13" key="2">
    <citation type="journal article" date="2021" name="PeerJ">
        <title>Extensive microbial diversity within the chicken gut microbiome revealed by metagenomics and culture.</title>
        <authorList>
            <person name="Gilroy R."/>
            <person name="Ravi A."/>
            <person name="Getino M."/>
            <person name="Pursley I."/>
            <person name="Horton D.L."/>
            <person name="Alikhan N.F."/>
            <person name="Baker D."/>
            <person name="Gharbi K."/>
            <person name="Hall N."/>
            <person name="Watson M."/>
            <person name="Adriaenssens E.M."/>
            <person name="Foster-Nyarko E."/>
            <person name="Jarju S."/>
            <person name="Secka A."/>
            <person name="Antonio M."/>
            <person name="Oren A."/>
            <person name="Chaudhuri R.R."/>
            <person name="La Ragione R."/>
            <person name="Hildebrand F."/>
            <person name="Pallen M.J."/>
        </authorList>
    </citation>
    <scope>NUCLEOTIDE SEQUENCE</scope>
    <source>
        <strain evidence="13">CHK152-2994</strain>
    </source>
</reference>
<dbReference type="SUPFAM" id="SSF69065">
    <property type="entry name" value="RNase III domain-like"/>
    <property type="match status" value="1"/>
</dbReference>
<evidence type="ECO:0000256" key="10">
    <source>
        <dbReference type="ARBA" id="ARBA00022884"/>
    </source>
</evidence>
<comment type="catalytic activity">
    <reaction evidence="1">
        <text>Endonucleolytic cleavage to 5'-phosphomonoester.</text>
        <dbReference type="EC" id="3.1.26.3"/>
    </reaction>
</comment>
<keyword evidence="6" id="KW-0507">mRNA processing</keyword>
<evidence type="ECO:0000256" key="8">
    <source>
        <dbReference type="ARBA" id="ARBA00022759"/>
    </source>
</evidence>
<keyword evidence="7" id="KW-0540">Nuclease</keyword>
<evidence type="ECO:0000256" key="5">
    <source>
        <dbReference type="ARBA" id="ARBA00022552"/>
    </source>
</evidence>
<keyword evidence="5" id="KW-0698">rRNA processing</keyword>
<dbReference type="GO" id="GO:0003723">
    <property type="term" value="F:RNA binding"/>
    <property type="evidence" value="ECO:0007669"/>
    <property type="project" value="UniProtKB-KW"/>
</dbReference>
<evidence type="ECO:0000256" key="2">
    <source>
        <dbReference type="ARBA" id="ARBA00010183"/>
    </source>
</evidence>
<evidence type="ECO:0000256" key="11">
    <source>
        <dbReference type="ARBA" id="ARBA00032486"/>
    </source>
</evidence>
<dbReference type="GO" id="GO:0006364">
    <property type="term" value="P:rRNA processing"/>
    <property type="evidence" value="ECO:0007669"/>
    <property type="project" value="UniProtKB-KW"/>
</dbReference>
<gene>
    <name evidence="13" type="ORF">IAD41_02980</name>
</gene>
<dbReference type="EC" id="3.1.26.3" evidence="3"/>
<dbReference type="Gene3D" id="1.10.1520.10">
    <property type="entry name" value="Ribonuclease III domain"/>
    <property type="match status" value="1"/>
</dbReference>
<keyword evidence="10" id="KW-0694">RNA-binding</keyword>
<dbReference type="GO" id="GO:0004525">
    <property type="term" value="F:ribonuclease III activity"/>
    <property type="evidence" value="ECO:0007669"/>
    <property type="project" value="UniProtKB-EC"/>
</dbReference>
<dbReference type="InterPro" id="IPR000999">
    <property type="entry name" value="RNase_III_dom"/>
</dbReference>
<dbReference type="PROSITE" id="PS00517">
    <property type="entry name" value="RNASE_3_1"/>
    <property type="match status" value="1"/>
</dbReference>
<feature type="domain" description="RNase III" evidence="12">
    <location>
        <begin position="1"/>
        <end position="130"/>
    </location>
</feature>
<evidence type="ECO:0000256" key="3">
    <source>
        <dbReference type="ARBA" id="ARBA00012177"/>
    </source>
</evidence>
<dbReference type="PANTHER" id="PTHR14950">
    <property type="entry name" value="DICER-RELATED"/>
    <property type="match status" value="1"/>
</dbReference>
<accession>A0A9D1K4N8</accession>
<dbReference type="FunFam" id="1.10.1520.10:FF:000001">
    <property type="entry name" value="Ribonuclease 3"/>
    <property type="match status" value="1"/>
</dbReference>
<dbReference type="AlphaFoldDB" id="A0A9D1K4N8"/>
<organism evidence="13 14">
    <name type="scientific">Candidatus Scatenecus faecavium</name>
    <dbReference type="NCBI Taxonomy" id="2840915"/>
    <lineage>
        <taxon>Bacteria</taxon>
        <taxon>Candidatus Scatenecus</taxon>
    </lineage>
</organism>
<evidence type="ECO:0000256" key="7">
    <source>
        <dbReference type="ARBA" id="ARBA00022722"/>
    </source>
</evidence>
<dbReference type="InterPro" id="IPR036389">
    <property type="entry name" value="RNase_III_sf"/>
</dbReference>
<dbReference type="Pfam" id="PF14622">
    <property type="entry name" value="Ribonucleas_3_3"/>
    <property type="match status" value="1"/>
</dbReference>
<feature type="non-terminal residue" evidence="13">
    <location>
        <position position="143"/>
    </location>
</feature>
<proteinExistence type="inferred from homology"/>
<evidence type="ECO:0000256" key="6">
    <source>
        <dbReference type="ARBA" id="ARBA00022664"/>
    </source>
</evidence>
<evidence type="ECO:0000259" key="12">
    <source>
        <dbReference type="PROSITE" id="PS50142"/>
    </source>
</evidence>
<evidence type="ECO:0000256" key="9">
    <source>
        <dbReference type="ARBA" id="ARBA00022801"/>
    </source>
</evidence>
<evidence type="ECO:0000313" key="13">
    <source>
        <dbReference type="EMBL" id="HIS82554.1"/>
    </source>
</evidence>
<dbReference type="GO" id="GO:0006397">
    <property type="term" value="P:mRNA processing"/>
    <property type="evidence" value="ECO:0007669"/>
    <property type="project" value="UniProtKB-KW"/>
</dbReference>
<dbReference type="EMBL" id="DVJO01000064">
    <property type="protein sequence ID" value="HIS82554.1"/>
    <property type="molecule type" value="Genomic_DNA"/>
</dbReference>
<evidence type="ECO:0000313" key="14">
    <source>
        <dbReference type="Proteomes" id="UP000824139"/>
    </source>
</evidence>
<protein>
    <recommendedName>
        <fullName evidence="4">Ribonuclease 3</fullName>
        <ecNumber evidence="3">3.1.26.3</ecNumber>
    </recommendedName>
    <alternativeName>
        <fullName evidence="11">Ribonuclease III</fullName>
    </alternativeName>
</protein>
<name>A0A9D1K4N8_9BACT</name>